<evidence type="ECO:0000256" key="1">
    <source>
        <dbReference type="ARBA" id="ARBA00009771"/>
    </source>
</evidence>
<evidence type="ECO:0000259" key="7">
    <source>
        <dbReference type="SMART" id="SM00382"/>
    </source>
</evidence>
<comment type="similarity">
    <text evidence="1 5">Belongs to the ClpX chaperone family. HslU subfamily.</text>
</comment>
<dbReference type="SMART" id="SM01086">
    <property type="entry name" value="ClpB_D2-small"/>
    <property type="match status" value="1"/>
</dbReference>
<dbReference type="HAMAP" id="MF_00249">
    <property type="entry name" value="HslU"/>
    <property type="match status" value="1"/>
</dbReference>
<keyword evidence="9" id="KW-0645">Protease</keyword>
<keyword evidence="3 5" id="KW-0067">ATP-binding</keyword>
<dbReference type="PANTHER" id="PTHR48102">
    <property type="entry name" value="ATP-DEPENDENT CLP PROTEASE ATP-BINDING SUBUNIT CLPX-LIKE, MITOCHONDRIAL-RELATED"/>
    <property type="match status" value="1"/>
</dbReference>
<feature type="binding site" evidence="5">
    <location>
        <position position="321"/>
    </location>
    <ligand>
        <name>ATP</name>
        <dbReference type="ChEBI" id="CHEBI:30616"/>
    </ligand>
</feature>
<evidence type="ECO:0000256" key="4">
    <source>
        <dbReference type="ARBA" id="ARBA00023186"/>
    </source>
</evidence>
<keyword evidence="9" id="KW-0378">Hydrolase</keyword>
<dbReference type="PANTHER" id="PTHR48102:SF3">
    <property type="entry name" value="ATP-DEPENDENT PROTEASE ATPASE SUBUNIT HSLU"/>
    <property type="match status" value="1"/>
</dbReference>
<name>A0ABY5HFX1_9GAMM</name>
<comment type="function">
    <text evidence="5">ATPase subunit of a proteasome-like degradation complex; this subunit has chaperone activity. The binding of ATP and its subsequent hydrolysis by HslU are essential for unfolding of protein substrates subsequently hydrolyzed by HslV. HslU recognizes the N-terminal part of its protein substrates and unfolds these before they are guided to HslV for hydrolysis.</text>
</comment>
<gene>
    <name evidence="5 9" type="primary">hslU</name>
    <name evidence="9" type="ORF">KDW95_14420</name>
</gene>
<dbReference type="GO" id="GO:0006508">
    <property type="term" value="P:proteolysis"/>
    <property type="evidence" value="ECO:0007669"/>
    <property type="project" value="UniProtKB-KW"/>
</dbReference>
<evidence type="ECO:0000313" key="9">
    <source>
        <dbReference type="EMBL" id="UTW10488.1"/>
    </source>
</evidence>
<dbReference type="GO" id="GO:0008233">
    <property type="term" value="F:peptidase activity"/>
    <property type="evidence" value="ECO:0007669"/>
    <property type="project" value="UniProtKB-KW"/>
</dbReference>
<comment type="subunit">
    <text evidence="5">A double ring-shaped homohexamer of HslV is capped on each side by a ring-shaped HslU homohexamer. The assembly of the HslU/HslV complex is dependent on binding of ATP.</text>
</comment>
<feature type="domain" description="Clp ATPase C-terminal" evidence="8">
    <location>
        <begin position="335"/>
        <end position="429"/>
    </location>
</feature>
<dbReference type="NCBIfam" id="NF003544">
    <property type="entry name" value="PRK05201.1"/>
    <property type="match status" value="1"/>
</dbReference>
<evidence type="ECO:0000256" key="6">
    <source>
        <dbReference type="SAM" id="MobiDB-lite"/>
    </source>
</evidence>
<feature type="region of interest" description="Disordered" evidence="6">
    <location>
        <begin position="135"/>
        <end position="155"/>
    </location>
</feature>
<feature type="binding site" evidence="5">
    <location>
        <position position="393"/>
    </location>
    <ligand>
        <name>ATP</name>
        <dbReference type="ChEBI" id="CHEBI:30616"/>
    </ligand>
</feature>
<keyword evidence="5" id="KW-0963">Cytoplasm</keyword>
<evidence type="ECO:0000256" key="5">
    <source>
        <dbReference type="HAMAP-Rule" id="MF_00249"/>
    </source>
</evidence>
<protein>
    <recommendedName>
        <fullName evidence="5">ATP-dependent protease ATPase subunit HslU</fullName>
    </recommendedName>
    <alternativeName>
        <fullName evidence="5">Unfoldase HslU</fullName>
    </alternativeName>
</protein>
<organism evidence="9 10">
    <name type="scientific">Marinobacterium rhizophilum</name>
    <dbReference type="NCBI Taxonomy" id="420402"/>
    <lineage>
        <taxon>Bacteria</taxon>
        <taxon>Pseudomonadati</taxon>
        <taxon>Pseudomonadota</taxon>
        <taxon>Gammaproteobacteria</taxon>
        <taxon>Oceanospirillales</taxon>
        <taxon>Oceanospirillaceae</taxon>
        <taxon>Marinobacterium</taxon>
    </lineage>
</organism>
<evidence type="ECO:0000256" key="3">
    <source>
        <dbReference type="ARBA" id="ARBA00022840"/>
    </source>
</evidence>
<evidence type="ECO:0000313" key="10">
    <source>
        <dbReference type="Proteomes" id="UP001058461"/>
    </source>
</evidence>
<dbReference type="Gene3D" id="3.40.50.300">
    <property type="entry name" value="P-loop containing nucleotide triphosphate hydrolases"/>
    <property type="match status" value="2"/>
</dbReference>
<dbReference type="RefSeq" id="WP_255852530.1">
    <property type="nucleotide sequence ID" value="NZ_CP073347.1"/>
</dbReference>
<dbReference type="SMART" id="SM00382">
    <property type="entry name" value="AAA"/>
    <property type="match status" value="1"/>
</dbReference>
<dbReference type="InterPro" id="IPR003959">
    <property type="entry name" value="ATPase_AAA_core"/>
</dbReference>
<dbReference type="InterPro" id="IPR003593">
    <property type="entry name" value="AAA+_ATPase"/>
</dbReference>
<dbReference type="Gene3D" id="1.10.8.60">
    <property type="match status" value="1"/>
</dbReference>
<keyword evidence="4 5" id="KW-0143">Chaperone</keyword>
<comment type="subcellular location">
    <subcellularLocation>
        <location evidence="5">Cytoplasm</location>
    </subcellularLocation>
</comment>
<dbReference type="InterPro" id="IPR027417">
    <property type="entry name" value="P-loop_NTPase"/>
</dbReference>
<proteinExistence type="inferred from homology"/>
<dbReference type="Pfam" id="PF07724">
    <property type="entry name" value="AAA_2"/>
    <property type="match status" value="1"/>
</dbReference>
<feature type="binding site" evidence="5">
    <location>
        <begin position="60"/>
        <end position="65"/>
    </location>
    <ligand>
        <name>ATP</name>
        <dbReference type="ChEBI" id="CHEBI:30616"/>
    </ligand>
</feature>
<dbReference type="InterPro" id="IPR019489">
    <property type="entry name" value="Clp_ATPase_C"/>
</dbReference>
<feature type="domain" description="AAA+ ATPase" evidence="7">
    <location>
        <begin position="49"/>
        <end position="332"/>
    </location>
</feature>
<keyword evidence="2 5" id="KW-0547">Nucleotide-binding</keyword>
<evidence type="ECO:0000256" key="2">
    <source>
        <dbReference type="ARBA" id="ARBA00022741"/>
    </source>
</evidence>
<dbReference type="CDD" id="cd19498">
    <property type="entry name" value="RecA-like_HslU"/>
    <property type="match status" value="1"/>
</dbReference>
<dbReference type="InterPro" id="IPR050052">
    <property type="entry name" value="ATP-dep_Clp_protease_ClpX"/>
</dbReference>
<dbReference type="InterPro" id="IPR004491">
    <property type="entry name" value="HslU"/>
</dbReference>
<accession>A0ABY5HFX1</accession>
<dbReference type="NCBIfam" id="TIGR00390">
    <property type="entry name" value="hslU"/>
    <property type="match status" value="1"/>
</dbReference>
<dbReference type="EMBL" id="CP073347">
    <property type="protein sequence ID" value="UTW10488.1"/>
    <property type="molecule type" value="Genomic_DNA"/>
</dbReference>
<feature type="binding site" evidence="5">
    <location>
        <position position="256"/>
    </location>
    <ligand>
        <name>ATP</name>
        <dbReference type="ChEBI" id="CHEBI:30616"/>
    </ligand>
</feature>
<dbReference type="Pfam" id="PF00004">
    <property type="entry name" value="AAA"/>
    <property type="match status" value="1"/>
</dbReference>
<dbReference type="SUPFAM" id="SSF52540">
    <property type="entry name" value="P-loop containing nucleoside triphosphate hydrolases"/>
    <property type="match status" value="1"/>
</dbReference>
<keyword evidence="10" id="KW-1185">Reference proteome</keyword>
<dbReference type="Proteomes" id="UP001058461">
    <property type="component" value="Chromosome"/>
</dbReference>
<reference evidence="9" key="1">
    <citation type="submission" date="2021-04" db="EMBL/GenBank/DDBJ databases">
        <title>Oceanospirillales bacteria with DddD are important DMSP degraders in coastal seawater.</title>
        <authorList>
            <person name="Liu J."/>
        </authorList>
    </citation>
    <scope>NUCLEOTIDE SEQUENCE</scope>
    <source>
        <strain evidence="9">D13-1</strain>
    </source>
</reference>
<sequence>MSNMTPREIVHELDRHIIGQDAAKRSVAVALRNRWRRMQLNEELRAEVSPKNILMIGPTGVGKTEIARRLARLANAPFIKVEATKFTEVGYVGRDVETIVRDLVDMAIKMVREQEMEKVSFRAEEAAEERILDALLPPARPSGNEPEPSKTDSATRQIFRKKLREHQLDDKEIELDIAQPKAGVEIMSPPGMEEMTSQLQNMFANFGGDRKQQRRLPVKEAFKLLVDEEAAKMVKDEDIKQTAIERVEQNGIVFLDEIDKVCKRSDATGGDVSREGVQRDLLPLIEGCTVSTKHGMVNTDHILFIASGAFHLARPSDLIPELQGRLPIRVELNALTPHDFRRILTEPNASITEQYRELMKTEGVEIEFGDDAIARIAELAFQVNEQTENIGARRLHTMMERLLEELSFTASDLGGEKLQIDADYVNKYLAELSQDQDLSHYIL</sequence>
<feature type="binding site" evidence="5">
    <location>
        <position position="18"/>
    </location>
    <ligand>
        <name>ATP</name>
        <dbReference type="ChEBI" id="CHEBI:30616"/>
    </ligand>
</feature>
<evidence type="ECO:0000259" key="8">
    <source>
        <dbReference type="SMART" id="SM01086"/>
    </source>
</evidence>